<name>A0A4D4JZD7_9ACTN</name>
<comment type="caution">
    <text evidence="9">The sequence shown here is derived from an EMBL/GenBank/DDBJ whole genome shotgun (WGS) entry which is preliminary data.</text>
</comment>
<keyword evidence="6" id="KW-0046">Antibiotic resistance</keyword>
<proteinExistence type="predicted"/>
<reference evidence="9 10" key="1">
    <citation type="journal article" date="2020" name="Int. J. Syst. Evol. Microbiol.">
        <title>Reclassification of Streptomyces castelarensis and Streptomyces sporoclivatus as later heterotypic synonyms of Streptomyces antimycoticus.</title>
        <authorList>
            <person name="Komaki H."/>
            <person name="Tamura T."/>
        </authorList>
    </citation>
    <scope>NUCLEOTIDE SEQUENCE [LARGE SCALE GENOMIC DNA]</scope>
    <source>
        <strain evidence="9 10">NBRC 12839</strain>
    </source>
</reference>
<dbReference type="SUPFAM" id="SSF103473">
    <property type="entry name" value="MFS general substrate transporter"/>
    <property type="match status" value="1"/>
</dbReference>
<keyword evidence="5 7" id="KW-0472">Membrane</keyword>
<dbReference type="PANTHER" id="PTHR42718:SF9">
    <property type="entry name" value="MAJOR FACILITATOR SUPERFAMILY MULTIDRUG TRANSPORTER MFSC"/>
    <property type="match status" value="1"/>
</dbReference>
<gene>
    <name evidence="9" type="ORF">SANT12839_030730</name>
</gene>
<dbReference type="Proteomes" id="UP000299290">
    <property type="component" value="Unassembled WGS sequence"/>
</dbReference>
<dbReference type="AlphaFoldDB" id="A0A4D4JZD7"/>
<comment type="subcellular location">
    <subcellularLocation>
        <location evidence="1">Cell membrane</location>
        <topology evidence="1">Multi-pass membrane protein</topology>
    </subcellularLocation>
</comment>
<dbReference type="GO" id="GO:0046677">
    <property type="term" value="P:response to antibiotic"/>
    <property type="evidence" value="ECO:0007669"/>
    <property type="project" value="UniProtKB-KW"/>
</dbReference>
<dbReference type="GO" id="GO:0005886">
    <property type="term" value="C:plasma membrane"/>
    <property type="evidence" value="ECO:0007669"/>
    <property type="project" value="UniProtKB-SubCell"/>
</dbReference>
<dbReference type="PROSITE" id="PS50850">
    <property type="entry name" value="MFS"/>
    <property type="match status" value="1"/>
</dbReference>
<evidence type="ECO:0000313" key="10">
    <source>
        <dbReference type="Proteomes" id="UP000299290"/>
    </source>
</evidence>
<dbReference type="InterPro" id="IPR020846">
    <property type="entry name" value="MFS_dom"/>
</dbReference>
<accession>A0A4D4JZD7</accession>
<dbReference type="EMBL" id="BJHV01000001">
    <property type="protein sequence ID" value="GDY42191.1"/>
    <property type="molecule type" value="Genomic_DNA"/>
</dbReference>
<evidence type="ECO:0000313" key="9">
    <source>
        <dbReference type="EMBL" id="GDY42191.1"/>
    </source>
</evidence>
<dbReference type="InterPro" id="IPR036259">
    <property type="entry name" value="MFS_trans_sf"/>
</dbReference>
<feature type="domain" description="Major facilitator superfamily (MFS) profile" evidence="8">
    <location>
        <begin position="1"/>
        <end position="106"/>
    </location>
</feature>
<feature type="transmembrane region" description="Helical" evidence="7">
    <location>
        <begin position="32"/>
        <end position="55"/>
    </location>
</feature>
<evidence type="ECO:0000259" key="8">
    <source>
        <dbReference type="PROSITE" id="PS50850"/>
    </source>
</evidence>
<keyword evidence="4 7" id="KW-1133">Transmembrane helix</keyword>
<dbReference type="GO" id="GO:0022857">
    <property type="term" value="F:transmembrane transporter activity"/>
    <property type="evidence" value="ECO:0007669"/>
    <property type="project" value="InterPro"/>
</dbReference>
<organism evidence="9 10">
    <name type="scientific">Streptomyces antimycoticus</name>
    <dbReference type="NCBI Taxonomy" id="68175"/>
    <lineage>
        <taxon>Bacteria</taxon>
        <taxon>Bacillati</taxon>
        <taxon>Actinomycetota</taxon>
        <taxon>Actinomycetes</taxon>
        <taxon>Kitasatosporales</taxon>
        <taxon>Streptomycetaceae</taxon>
        <taxon>Streptomyces</taxon>
        <taxon>Streptomyces violaceusniger group</taxon>
    </lineage>
</organism>
<evidence type="ECO:0000256" key="2">
    <source>
        <dbReference type="ARBA" id="ARBA00022448"/>
    </source>
</evidence>
<protein>
    <recommendedName>
        <fullName evidence="8">Major facilitator superfamily (MFS) profile domain-containing protein</fullName>
    </recommendedName>
</protein>
<evidence type="ECO:0000256" key="7">
    <source>
        <dbReference type="SAM" id="Phobius"/>
    </source>
</evidence>
<keyword evidence="2" id="KW-0813">Transport</keyword>
<dbReference type="Pfam" id="PF07690">
    <property type="entry name" value="MFS_1"/>
    <property type="match status" value="1"/>
</dbReference>
<keyword evidence="3 7" id="KW-0812">Transmembrane</keyword>
<dbReference type="InterPro" id="IPR011701">
    <property type="entry name" value="MFS"/>
</dbReference>
<evidence type="ECO:0000256" key="6">
    <source>
        <dbReference type="ARBA" id="ARBA00023251"/>
    </source>
</evidence>
<dbReference type="Gene3D" id="1.20.1250.20">
    <property type="entry name" value="MFS general substrate transporter like domains"/>
    <property type="match status" value="1"/>
</dbReference>
<evidence type="ECO:0000256" key="5">
    <source>
        <dbReference type="ARBA" id="ARBA00023136"/>
    </source>
</evidence>
<sequence length="106" mass="10143">MGTHVPAVVGLLTGAVGLLGWAAVGPHTSYALLVVPLLLVGFGTSFTMPSATIAAMEAAPYEVRGAASGAFNAARQLGSAIGAALFGTLAAASASSASTPGCGCPP</sequence>
<dbReference type="PANTHER" id="PTHR42718">
    <property type="entry name" value="MAJOR FACILITATOR SUPERFAMILY MULTIDRUG TRANSPORTER MFSC"/>
    <property type="match status" value="1"/>
</dbReference>
<evidence type="ECO:0000256" key="3">
    <source>
        <dbReference type="ARBA" id="ARBA00022692"/>
    </source>
</evidence>
<evidence type="ECO:0000256" key="1">
    <source>
        <dbReference type="ARBA" id="ARBA00004651"/>
    </source>
</evidence>
<evidence type="ECO:0000256" key="4">
    <source>
        <dbReference type="ARBA" id="ARBA00022989"/>
    </source>
</evidence>
<keyword evidence="10" id="KW-1185">Reference proteome</keyword>